<dbReference type="GO" id="GO:0003735">
    <property type="term" value="F:structural constituent of ribosome"/>
    <property type="evidence" value="ECO:0007669"/>
    <property type="project" value="InterPro"/>
</dbReference>
<dbReference type="GO" id="GO:0006412">
    <property type="term" value="P:translation"/>
    <property type="evidence" value="ECO:0007669"/>
    <property type="project" value="UniProtKB-UniRule"/>
</dbReference>
<sequence>MNVLSMEKRENKLLNRIEVIARVEFPGGTPRRAELREEISKRLGKPVDLVFIRKILTEYGKREALVTATVYNRKEDALKFEPAHIIKRNEEGGKGK</sequence>
<accession>A0A429GID7</accession>
<dbReference type="Pfam" id="PF01282">
    <property type="entry name" value="Ribosomal_S24e"/>
    <property type="match status" value="1"/>
</dbReference>
<evidence type="ECO:0000313" key="6">
    <source>
        <dbReference type="Proteomes" id="UP000277582"/>
    </source>
</evidence>
<evidence type="ECO:0000256" key="1">
    <source>
        <dbReference type="ARBA" id="ARBA00022980"/>
    </source>
</evidence>
<protein>
    <recommendedName>
        <fullName evidence="3">Small ribosomal subunit protein eS24</fullName>
    </recommendedName>
</protein>
<dbReference type="EMBL" id="RCOS01000113">
    <property type="protein sequence ID" value="RSN73608.1"/>
    <property type="molecule type" value="Genomic_DNA"/>
</dbReference>
<dbReference type="Proteomes" id="UP000316217">
    <property type="component" value="Unassembled WGS sequence"/>
</dbReference>
<organism evidence="4 6">
    <name type="scientific">Candidatus Methanodesulfokora washburnensis</name>
    <dbReference type="NCBI Taxonomy" id="2478471"/>
    <lineage>
        <taxon>Archaea</taxon>
        <taxon>Thermoproteota</taxon>
        <taxon>Candidatus Korarchaeia</taxon>
        <taxon>Candidatus Korarchaeia incertae sedis</taxon>
        <taxon>Candidatus Methanodesulfokora</taxon>
    </lineage>
</organism>
<dbReference type="AlphaFoldDB" id="A0A429GID7"/>
<dbReference type="RefSeq" id="WP_125671848.1">
    <property type="nucleotide sequence ID" value="NZ_RCOS01000113.1"/>
</dbReference>
<dbReference type="InterPro" id="IPR012678">
    <property type="entry name" value="Ribosomal_uL23/eL15/eS24_sf"/>
</dbReference>
<comment type="similarity">
    <text evidence="3">Belongs to the eukaryotic ribosomal protein eS24 family.</text>
</comment>
<gene>
    <name evidence="3" type="primary">rps24e</name>
    <name evidence="4" type="ORF">D6D85_10090</name>
    <name evidence="5" type="ORF">EF810_07815</name>
</gene>
<dbReference type="InterPro" id="IPR012677">
    <property type="entry name" value="Nucleotide-bd_a/b_plait_sf"/>
</dbReference>
<evidence type="ECO:0000256" key="3">
    <source>
        <dbReference type="HAMAP-Rule" id="MF_00545"/>
    </source>
</evidence>
<reference evidence="5 7" key="2">
    <citation type="journal article" date="2019" name="Nat. Microbiol.">
        <title>Wide diversity of methane and short-chain alkane metabolisms in uncultured archaea.</title>
        <authorList>
            <person name="Borrel G."/>
            <person name="Adam P.S."/>
            <person name="McKay L.J."/>
            <person name="Chen L.X."/>
            <person name="Sierra-Garcia I.N."/>
            <person name="Sieber C.M."/>
            <person name="Letourneur Q."/>
            <person name="Ghozlane A."/>
            <person name="Andersen G.L."/>
            <person name="Li W.J."/>
            <person name="Hallam S.J."/>
            <person name="Muyzer G."/>
            <person name="de Oliveira V.M."/>
            <person name="Inskeep W.P."/>
            <person name="Banfield J.F."/>
            <person name="Gribaldo S."/>
        </authorList>
    </citation>
    <scope>NUCLEOTIDE SEQUENCE [LARGE SCALE GENOMIC DNA]</scope>
    <source>
        <strain evidence="5">NM4</strain>
    </source>
</reference>
<proteinExistence type="inferred from homology"/>
<comment type="caution">
    <text evidence="4">The sequence shown here is derived from an EMBL/GenBank/DDBJ whole genome shotgun (WGS) entry which is preliminary data.</text>
</comment>
<dbReference type="OrthoDB" id="27533at2157"/>
<dbReference type="InterPro" id="IPR001976">
    <property type="entry name" value="Ribosomal_eS24"/>
</dbReference>
<evidence type="ECO:0000313" key="5">
    <source>
        <dbReference type="EMBL" id="RZN58219.1"/>
    </source>
</evidence>
<dbReference type="SUPFAM" id="SSF54189">
    <property type="entry name" value="Ribosomal proteins S24e, L23 and L15e"/>
    <property type="match status" value="1"/>
</dbReference>
<evidence type="ECO:0000313" key="4">
    <source>
        <dbReference type="EMBL" id="RSN73608.1"/>
    </source>
</evidence>
<reference evidence="4 6" key="1">
    <citation type="submission" date="2018-10" db="EMBL/GenBank/DDBJ databases">
        <title>Co-occurring genomic capacity for anaerobic methane metabolism and dissimilatory sulfite reduction discovered in the Korarchaeota.</title>
        <authorList>
            <person name="Mckay L.J."/>
            <person name="Dlakic M."/>
            <person name="Fields M.W."/>
            <person name="Delmont T.O."/>
            <person name="Eren A.M."/>
            <person name="Jay Z.J."/>
            <person name="Klingelsmith K.B."/>
            <person name="Rusch D.B."/>
            <person name="Inskeep W.P."/>
        </authorList>
    </citation>
    <scope>NUCLEOTIDE SEQUENCE [LARGE SCALE GENOMIC DNA]</scope>
    <source>
        <strain evidence="4 6">MDKW</strain>
    </source>
</reference>
<name>A0A429GID7_9CREN</name>
<dbReference type="Proteomes" id="UP000277582">
    <property type="component" value="Unassembled WGS sequence"/>
</dbReference>
<keyword evidence="6" id="KW-1185">Reference proteome</keyword>
<keyword evidence="1 3" id="KW-0689">Ribosomal protein</keyword>
<keyword evidence="2 3" id="KW-0687">Ribonucleoprotein</keyword>
<dbReference type="GO" id="GO:1990904">
    <property type="term" value="C:ribonucleoprotein complex"/>
    <property type="evidence" value="ECO:0007669"/>
    <property type="project" value="UniProtKB-KW"/>
</dbReference>
<dbReference type="HAMAP" id="MF_00545">
    <property type="entry name" value="Ribosomal_eS24"/>
    <property type="match status" value="1"/>
</dbReference>
<dbReference type="EMBL" id="RXII01000121">
    <property type="protein sequence ID" value="RZN58219.1"/>
    <property type="molecule type" value="Genomic_DNA"/>
</dbReference>
<evidence type="ECO:0000256" key="2">
    <source>
        <dbReference type="ARBA" id="ARBA00023274"/>
    </source>
</evidence>
<evidence type="ECO:0000313" key="7">
    <source>
        <dbReference type="Proteomes" id="UP000316217"/>
    </source>
</evidence>
<dbReference type="GO" id="GO:0005840">
    <property type="term" value="C:ribosome"/>
    <property type="evidence" value="ECO:0007669"/>
    <property type="project" value="UniProtKB-KW"/>
</dbReference>
<dbReference type="Gene3D" id="3.30.70.330">
    <property type="match status" value="1"/>
</dbReference>